<dbReference type="Proteomes" id="UP000614811">
    <property type="component" value="Unassembled WGS sequence"/>
</dbReference>
<dbReference type="AlphaFoldDB" id="A0A918RLD6"/>
<evidence type="ECO:0008006" key="3">
    <source>
        <dbReference type="Google" id="ProtNLM"/>
    </source>
</evidence>
<keyword evidence="2" id="KW-1185">Reference proteome</keyword>
<reference evidence="1" key="1">
    <citation type="journal article" date="2014" name="Int. J. Syst. Evol. Microbiol.">
        <title>Complete genome sequence of Corynebacterium casei LMG S-19264T (=DSM 44701T), isolated from a smear-ripened cheese.</title>
        <authorList>
            <consortium name="US DOE Joint Genome Institute (JGI-PGF)"/>
            <person name="Walter F."/>
            <person name="Albersmeier A."/>
            <person name="Kalinowski J."/>
            <person name="Ruckert C."/>
        </authorList>
    </citation>
    <scope>NUCLEOTIDE SEQUENCE</scope>
    <source>
        <strain evidence="1">KCTC 12711</strain>
    </source>
</reference>
<evidence type="ECO:0000313" key="1">
    <source>
        <dbReference type="EMBL" id="GHA01641.1"/>
    </source>
</evidence>
<gene>
    <name evidence="1" type="ORF">GCM10008090_08500</name>
</gene>
<accession>A0A918RLD6</accession>
<sequence>MIISHAVLKLKYIRYDRGVIIVTSISPRTRALQPTAYTLAGQTVVFDQAVTALSEYASPAYVPKQSEYPALQPELAATVDEVYRGPAPIDGRLREVTVWQTAVGVQIDVDAQPVCQLDIDQAAIHLLCSDGLGSRVNLEVITGPALILLLQRRSIYCLHAGAVHSRAGVIAMVAESGAGKSTLSAHDAEDWRQVSDDLLPVRLSGDGDSSEVSLLPDYPQLKLPNARVAWLPSQAFALDYLVRINPQPAEVFECRRLPLQSAMLQLIRHTVAAKLFDASSLAAHAEFAKRFCQCVPAFEIAYPRALDQLPDLRQQLVDALLTT</sequence>
<proteinExistence type="predicted"/>
<evidence type="ECO:0000313" key="2">
    <source>
        <dbReference type="Proteomes" id="UP000614811"/>
    </source>
</evidence>
<protein>
    <recommendedName>
        <fullName evidence="3">HPr kinase</fullName>
    </recommendedName>
</protein>
<dbReference type="EMBL" id="BMXA01000001">
    <property type="protein sequence ID" value="GHA01641.1"/>
    <property type="molecule type" value="Genomic_DNA"/>
</dbReference>
<name>A0A918RLD6_9GAMM</name>
<reference evidence="1" key="2">
    <citation type="submission" date="2020-09" db="EMBL/GenBank/DDBJ databases">
        <authorList>
            <person name="Sun Q."/>
            <person name="Kim S."/>
        </authorList>
    </citation>
    <scope>NUCLEOTIDE SEQUENCE</scope>
    <source>
        <strain evidence="1">KCTC 12711</strain>
    </source>
</reference>
<comment type="caution">
    <text evidence="1">The sequence shown here is derived from an EMBL/GenBank/DDBJ whole genome shotgun (WGS) entry which is preliminary data.</text>
</comment>
<organism evidence="1 2">
    <name type="scientific">Arenicella chitinivorans</name>
    <dbReference type="NCBI Taxonomy" id="1329800"/>
    <lineage>
        <taxon>Bacteria</taxon>
        <taxon>Pseudomonadati</taxon>
        <taxon>Pseudomonadota</taxon>
        <taxon>Gammaproteobacteria</taxon>
        <taxon>Arenicellales</taxon>
        <taxon>Arenicellaceae</taxon>
        <taxon>Arenicella</taxon>
    </lineage>
</organism>